<keyword evidence="2" id="KW-1185">Reference proteome</keyword>
<dbReference type="GO" id="GO:0098609">
    <property type="term" value="P:cell-cell adhesion"/>
    <property type="evidence" value="ECO:0007669"/>
    <property type="project" value="TreeGrafter"/>
</dbReference>
<dbReference type="Gene3D" id="2.130.10.130">
    <property type="entry name" value="Integrin alpha, N-terminal"/>
    <property type="match status" value="1"/>
</dbReference>
<dbReference type="GO" id="GO:0033627">
    <property type="term" value="P:cell adhesion mediated by integrin"/>
    <property type="evidence" value="ECO:0007669"/>
    <property type="project" value="TreeGrafter"/>
</dbReference>
<dbReference type="OrthoDB" id="5317514at2759"/>
<gene>
    <name evidence="1" type="ORF">NMOB1V02_LOCUS2190</name>
</gene>
<dbReference type="GO" id="GO:0005178">
    <property type="term" value="F:integrin binding"/>
    <property type="evidence" value="ECO:0007669"/>
    <property type="project" value="TreeGrafter"/>
</dbReference>
<dbReference type="EMBL" id="OA882276">
    <property type="protein sequence ID" value="CAD7274354.1"/>
    <property type="molecule type" value="Genomic_DNA"/>
</dbReference>
<dbReference type="GO" id="GO:0007229">
    <property type="term" value="P:integrin-mediated signaling pathway"/>
    <property type="evidence" value="ECO:0007669"/>
    <property type="project" value="TreeGrafter"/>
</dbReference>
<sequence>MTKIGIDRRLKRPRRWSSILMTTCVAFFLCFSSLCSAFNVDVLHPIIFEDPGIGGGWNGRDSYFGFSVALHNFTDSVSDLTTWVLVGAPRGNRSSSLYPPATGNDRVVEPGVLYKCSLWSDKDSCVEVVLDQTVGPNEPFIIVSEEGTPPPHALVIHFRFRRRCL</sequence>
<dbReference type="PANTHER" id="PTHR23220">
    <property type="entry name" value="INTEGRIN ALPHA"/>
    <property type="match status" value="1"/>
</dbReference>
<dbReference type="AlphaFoldDB" id="A0A7R9BHF0"/>
<evidence type="ECO:0000313" key="1">
    <source>
        <dbReference type="EMBL" id="CAD7274354.1"/>
    </source>
</evidence>
<reference evidence="1" key="1">
    <citation type="submission" date="2020-11" db="EMBL/GenBank/DDBJ databases">
        <authorList>
            <person name="Tran Van P."/>
        </authorList>
    </citation>
    <scope>NUCLEOTIDE SEQUENCE</scope>
</reference>
<dbReference type="GO" id="GO:0008305">
    <property type="term" value="C:integrin complex"/>
    <property type="evidence" value="ECO:0007669"/>
    <property type="project" value="TreeGrafter"/>
</dbReference>
<dbReference type="Proteomes" id="UP000678499">
    <property type="component" value="Unassembled WGS sequence"/>
</dbReference>
<dbReference type="GO" id="GO:0009897">
    <property type="term" value="C:external side of plasma membrane"/>
    <property type="evidence" value="ECO:0007669"/>
    <property type="project" value="TreeGrafter"/>
</dbReference>
<dbReference type="GO" id="GO:0007160">
    <property type="term" value="P:cell-matrix adhesion"/>
    <property type="evidence" value="ECO:0007669"/>
    <property type="project" value="TreeGrafter"/>
</dbReference>
<dbReference type="EMBL" id="CAJPEX010000239">
    <property type="protein sequence ID" value="CAG0914506.1"/>
    <property type="molecule type" value="Genomic_DNA"/>
</dbReference>
<dbReference type="InterPro" id="IPR013519">
    <property type="entry name" value="Int_alpha_beta-p"/>
</dbReference>
<dbReference type="InterPro" id="IPR028994">
    <property type="entry name" value="Integrin_alpha_N"/>
</dbReference>
<feature type="non-terminal residue" evidence="1">
    <location>
        <position position="165"/>
    </location>
</feature>
<evidence type="ECO:0000313" key="2">
    <source>
        <dbReference type="Proteomes" id="UP000678499"/>
    </source>
</evidence>
<dbReference type="PANTHER" id="PTHR23220:SF122">
    <property type="entry name" value="INTEGRIN ALPHA-PS1"/>
    <property type="match status" value="1"/>
</dbReference>
<organism evidence="1">
    <name type="scientific">Notodromas monacha</name>
    <dbReference type="NCBI Taxonomy" id="399045"/>
    <lineage>
        <taxon>Eukaryota</taxon>
        <taxon>Metazoa</taxon>
        <taxon>Ecdysozoa</taxon>
        <taxon>Arthropoda</taxon>
        <taxon>Crustacea</taxon>
        <taxon>Oligostraca</taxon>
        <taxon>Ostracoda</taxon>
        <taxon>Podocopa</taxon>
        <taxon>Podocopida</taxon>
        <taxon>Cypridocopina</taxon>
        <taxon>Cypridoidea</taxon>
        <taxon>Cyprididae</taxon>
        <taxon>Notodromas</taxon>
    </lineage>
</organism>
<proteinExistence type="predicted"/>
<accession>A0A7R9BHF0</accession>
<dbReference type="SMART" id="SM00191">
    <property type="entry name" value="Int_alpha"/>
    <property type="match status" value="1"/>
</dbReference>
<name>A0A7R9BHF0_9CRUS</name>
<protein>
    <submittedName>
        <fullName evidence="1">Uncharacterized protein</fullName>
    </submittedName>
</protein>